<evidence type="ECO:0000313" key="3">
    <source>
        <dbReference type="Proteomes" id="UP001600941"/>
    </source>
</evidence>
<dbReference type="Proteomes" id="UP001600941">
    <property type="component" value="Unassembled WGS sequence"/>
</dbReference>
<keyword evidence="3" id="KW-1185">Reference proteome</keyword>
<gene>
    <name evidence="2" type="primary">axeA</name>
    <name evidence="2" type="ORF">K340107D12_60520</name>
</gene>
<dbReference type="Pfam" id="PF05448">
    <property type="entry name" value="AXE1"/>
    <property type="match status" value="1"/>
</dbReference>
<dbReference type="PANTHER" id="PTHR40111">
    <property type="entry name" value="CEPHALOSPORIN-C DEACETYLASE"/>
    <property type="match status" value="1"/>
</dbReference>
<comment type="caution">
    <text evidence="2">The sequence shown here is derived from an EMBL/GenBank/DDBJ whole genome shotgun (WGS) entry which is preliminary data.</text>
</comment>
<dbReference type="RefSeq" id="WP_390425703.1">
    <property type="nucleotide sequence ID" value="NZ_BAABZQ010000001.1"/>
</dbReference>
<dbReference type="Gene3D" id="3.40.50.1820">
    <property type="entry name" value="alpha/beta hydrolase"/>
    <property type="match status" value="1"/>
</dbReference>
<reference evidence="2 3" key="1">
    <citation type="submission" date="2024-04" db="EMBL/GenBank/DDBJ databases">
        <title>Defined microbial consortia suppress multidrug-resistant proinflammatory Enterobacteriaceae via ecological control.</title>
        <authorList>
            <person name="Furuichi M."/>
            <person name="Kawaguchi T."/>
            <person name="Pust M."/>
            <person name="Yasuma K."/>
            <person name="Plichta D."/>
            <person name="Hasegawa N."/>
            <person name="Ohya T."/>
            <person name="Bhattarai S."/>
            <person name="Sasajima S."/>
            <person name="Aoto Y."/>
            <person name="Tuganbaev T."/>
            <person name="Yaginuma M."/>
            <person name="Ueda M."/>
            <person name="Okahashi N."/>
            <person name="Amafuji K."/>
            <person name="Kiridooshi Y."/>
            <person name="Sugita K."/>
            <person name="Strazar M."/>
            <person name="Skelly A."/>
            <person name="Suda W."/>
            <person name="Hattori M."/>
            <person name="Nakamoto N."/>
            <person name="Caballero S."/>
            <person name="Norman J."/>
            <person name="Olle B."/>
            <person name="Tanoue T."/>
            <person name="Arita M."/>
            <person name="Bucci V."/>
            <person name="Atarashi K."/>
            <person name="Xavier R."/>
            <person name="Honda K."/>
        </authorList>
    </citation>
    <scope>NUCLEOTIDE SEQUENCE [LARGE SCALE GENOMIC DNA]</scope>
    <source>
        <strain evidence="3">k34-0107-D12</strain>
    </source>
</reference>
<dbReference type="SUPFAM" id="SSF53474">
    <property type="entry name" value="alpha/beta-Hydrolases"/>
    <property type="match status" value="1"/>
</dbReference>
<dbReference type="InterPro" id="IPR029058">
    <property type="entry name" value="AB_hydrolase_fold"/>
</dbReference>
<evidence type="ECO:0000259" key="1">
    <source>
        <dbReference type="Pfam" id="PF05448"/>
    </source>
</evidence>
<accession>A0ABQ0C371</accession>
<organism evidence="2 3">
    <name type="scientific">Blautia parvula</name>
    <dbReference type="NCBI Taxonomy" id="2877527"/>
    <lineage>
        <taxon>Bacteria</taxon>
        <taxon>Bacillati</taxon>
        <taxon>Bacillota</taxon>
        <taxon>Clostridia</taxon>
        <taxon>Lachnospirales</taxon>
        <taxon>Lachnospiraceae</taxon>
        <taxon>Blautia</taxon>
    </lineage>
</organism>
<dbReference type="InterPro" id="IPR039069">
    <property type="entry name" value="CE7"/>
</dbReference>
<name>A0ABQ0C371_9FIRM</name>
<dbReference type="InterPro" id="IPR008391">
    <property type="entry name" value="AXE1_dom"/>
</dbReference>
<evidence type="ECO:0000313" key="2">
    <source>
        <dbReference type="EMBL" id="GAA6503236.1"/>
    </source>
</evidence>
<proteinExistence type="predicted"/>
<protein>
    <submittedName>
        <fullName evidence="2">Cephalosporin-C deacetylase</fullName>
    </submittedName>
</protein>
<dbReference type="PANTHER" id="PTHR40111:SF1">
    <property type="entry name" value="CEPHALOSPORIN-C DEACETYLASE"/>
    <property type="match status" value="1"/>
</dbReference>
<sequence length="322" mass="36044">MGYIEDKKRELEKYLPPLTRKPDFDLFWEQSLEESRRLPLGLEVKRLEDYPAEKVHVYDISYQGMENTRIHGWYLAPRTAGGGRLPCVIQYHGFSGSRGMPSDHLFWTALGMAVLAVDCRGQGGITADHACYQEAYFDGPACRGILDPHEYYYRHVYLDSVRAVDAACAMEETDRDRIVLHGISQGGALVMAAAALDSRPAAALADVPGNSDLAVRVEGEYGSFGAAAAYLRRFPQHTDTAFGTLSYFDTMNLASRITCPVLCSVSLKDKTCPAECFFATYNRIESVKQIEIYPFCGHENAYSIQMEKKLVFLRRCNIIGNC</sequence>
<feature type="domain" description="Acetyl xylan esterase" evidence="1">
    <location>
        <begin position="9"/>
        <end position="314"/>
    </location>
</feature>
<dbReference type="EMBL" id="BAABZQ010000001">
    <property type="protein sequence ID" value="GAA6503236.1"/>
    <property type="molecule type" value="Genomic_DNA"/>
</dbReference>